<dbReference type="InterPro" id="IPR000182">
    <property type="entry name" value="GNAT_dom"/>
</dbReference>
<keyword evidence="3" id="KW-1185">Reference proteome</keyword>
<dbReference type="GO" id="GO:0016747">
    <property type="term" value="F:acyltransferase activity, transferring groups other than amino-acyl groups"/>
    <property type="evidence" value="ECO:0007669"/>
    <property type="project" value="InterPro"/>
</dbReference>
<dbReference type="EMBL" id="CP069370">
    <property type="protein sequence ID" value="QYZ68144.1"/>
    <property type="molecule type" value="Genomic_DNA"/>
</dbReference>
<evidence type="ECO:0000313" key="3">
    <source>
        <dbReference type="Proteomes" id="UP000826300"/>
    </source>
</evidence>
<evidence type="ECO:0000313" key="2">
    <source>
        <dbReference type="EMBL" id="QYZ68144.1"/>
    </source>
</evidence>
<reference evidence="2" key="1">
    <citation type="submission" date="2021-02" db="EMBL/GenBank/DDBJ databases">
        <title>Rhodobacter shimadae sp. nov., an aerobic anoxygenic phototrophic bacterium isolated from a hot spring.</title>
        <authorList>
            <person name="Muramatsu S."/>
            <person name="Haruta S."/>
            <person name="Hirose S."/>
            <person name="Hanada S."/>
        </authorList>
    </citation>
    <scope>NUCLEOTIDE SEQUENCE</scope>
    <source>
        <strain evidence="2">N10</strain>
    </source>
</reference>
<name>A0A8G1EC95_9RHOB</name>
<dbReference type="SUPFAM" id="SSF55729">
    <property type="entry name" value="Acyl-CoA N-acyltransferases (Nat)"/>
    <property type="match status" value="1"/>
</dbReference>
<protein>
    <submittedName>
        <fullName evidence="2">GNAT family N-acetyltransferase</fullName>
    </submittedName>
</protein>
<dbReference type="PANTHER" id="PTHR43792">
    <property type="entry name" value="GNAT FAMILY, PUTATIVE (AFU_ORTHOLOGUE AFUA_3G00765)-RELATED-RELATED"/>
    <property type="match status" value="1"/>
</dbReference>
<dbReference type="AlphaFoldDB" id="A0A8G1EC95"/>
<sequence>MIRPWLTPPSGPAAALVEQIAAAVPVIETERLLLRAPRMADWPAYEAVFTTDRARFMGGPFTAEEAFNDFAQAVSSWLLRGSGMWTITAKGSDDALGWLYLWQEWGDPEPEMGWVLVESAEGKGFAGEAARAVLPHALRLHGPGGFVSYIDEGNGASVRLAEKLGARRDEAAEAALGEPGLMIYRHMGTRDA</sequence>
<dbReference type="Pfam" id="PF13302">
    <property type="entry name" value="Acetyltransf_3"/>
    <property type="match status" value="1"/>
</dbReference>
<feature type="domain" description="N-acetyltransferase" evidence="1">
    <location>
        <begin position="31"/>
        <end position="167"/>
    </location>
</feature>
<dbReference type="Gene3D" id="3.40.630.30">
    <property type="match status" value="1"/>
</dbReference>
<evidence type="ECO:0000259" key="1">
    <source>
        <dbReference type="Pfam" id="PF13302"/>
    </source>
</evidence>
<dbReference type="RefSeq" id="WP_220660367.1">
    <property type="nucleotide sequence ID" value="NZ_CP069370.1"/>
</dbReference>
<dbReference type="KEGG" id="nsm:JO391_10040"/>
<dbReference type="Proteomes" id="UP000826300">
    <property type="component" value="Chromosome"/>
</dbReference>
<organism evidence="2 3">
    <name type="scientific">Neotabrizicola shimadae</name>
    <dbReference type="NCBI Taxonomy" id="2807096"/>
    <lineage>
        <taxon>Bacteria</taxon>
        <taxon>Pseudomonadati</taxon>
        <taxon>Pseudomonadota</taxon>
        <taxon>Alphaproteobacteria</taxon>
        <taxon>Rhodobacterales</taxon>
        <taxon>Paracoccaceae</taxon>
        <taxon>Neotabrizicola</taxon>
    </lineage>
</organism>
<dbReference type="PANTHER" id="PTHR43792:SF1">
    <property type="entry name" value="N-ACETYLTRANSFERASE DOMAIN-CONTAINING PROTEIN"/>
    <property type="match status" value="1"/>
</dbReference>
<proteinExistence type="predicted"/>
<dbReference type="InterPro" id="IPR051531">
    <property type="entry name" value="N-acetyltransferase"/>
</dbReference>
<dbReference type="InterPro" id="IPR016181">
    <property type="entry name" value="Acyl_CoA_acyltransferase"/>
</dbReference>
<gene>
    <name evidence="2" type="ORF">JO391_10040</name>
</gene>
<accession>A0A8G1EC95</accession>